<name>A0A437SU09_9LACO</name>
<keyword evidence="2" id="KW-1185">Reference proteome</keyword>
<proteinExistence type="predicted"/>
<dbReference type="RefSeq" id="WP_127796331.1">
    <property type="nucleotide sequence ID" value="NZ_ML136888.1"/>
</dbReference>
<protein>
    <submittedName>
        <fullName evidence="1">Uncharacterized protein</fullName>
    </submittedName>
</protein>
<dbReference type="Proteomes" id="UP000288291">
    <property type="component" value="Unassembled WGS sequence"/>
</dbReference>
<gene>
    <name evidence="1" type="ORF">EJK17_07890</name>
</gene>
<dbReference type="AlphaFoldDB" id="A0A437SU09"/>
<sequence length="122" mass="13296">MLDHLIFNNLKWWNVDLNKASQSIGGKQLFVLPPKITINSNTSAVAAPSLNYFTDGSYGYSSFRNIIVKQGTVYKVIGGNQDYYIIQGHFSEESGFDTNAGHSIYDGIAIVVAKDCTPISGG</sequence>
<organism evidence="1 2">
    <name type="scientific">Lactobacillus xujianguonis</name>
    <dbReference type="NCBI Taxonomy" id="2495899"/>
    <lineage>
        <taxon>Bacteria</taxon>
        <taxon>Bacillati</taxon>
        <taxon>Bacillota</taxon>
        <taxon>Bacilli</taxon>
        <taxon>Lactobacillales</taxon>
        <taxon>Lactobacillaceae</taxon>
        <taxon>Lactobacillus</taxon>
    </lineage>
</organism>
<accession>A0A437SU09</accession>
<evidence type="ECO:0000313" key="1">
    <source>
        <dbReference type="EMBL" id="RVU70423.1"/>
    </source>
</evidence>
<comment type="caution">
    <text evidence="1">The sequence shown here is derived from an EMBL/GenBank/DDBJ whole genome shotgun (WGS) entry which is preliminary data.</text>
</comment>
<dbReference type="EMBL" id="RXIA01000020">
    <property type="protein sequence ID" value="RVU70423.1"/>
    <property type="molecule type" value="Genomic_DNA"/>
</dbReference>
<reference evidence="1 2" key="1">
    <citation type="submission" date="2018-12" db="EMBL/GenBank/DDBJ databases">
        <authorList>
            <person name="Meng J."/>
        </authorList>
    </citation>
    <scope>NUCLEOTIDE SEQUENCE [LARGE SCALE GENOMIC DNA]</scope>
    <source>
        <strain evidence="1 2">HT111-2</strain>
    </source>
</reference>
<evidence type="ECO:0000313" key="2">
    <source>
        <dbReference type="Proteomes" id="UP000288291"/>
    </source>
</evidence>